<protein>
    <submittedName>
        <fullName evidence="3">ADP-heptose--lipooligosaccharide heptosyltransferase II</fullName>
        <ecNumber evidence="3">2.4.1.-</ecNumber>
    </submittedName>
</protein>
<proteinExistence type="predicted"/>
<dbReference type="AlphaFoldDB" id="A0A094YK42"/>
<dbReference type="PANTHER" id="PTHR30160:SF1">
    <property type="entry name" value="LIPOPOLYSACCHARIDE 1,2-N-ACETYLGLUCOSAMINETRANSFERASE-RELATED"/>
    <property type="match status" value="1"/>
</dbReference>
<evidence type="ECO:0000256" key="2">
    <source>
        <dbReference type="ARBA" id="ARBA00022679"/>
    </source>
</evidence>
<accession>A0A094YK42</accession>
<keyword evidence="4" id="KW-1185">Reference proteome</keyword>
<comment type="caution">
    <text evidence="3">The sequence shown here is derived from an EMBL/GenBank/DDBJ whole genome shotgun (WGS) entry which is preliminary data.</text>
</comment>
<dbReference type="EC" id="2.4.1.-" evidence="3"/>
<dbReference type="PATRIC" id="fig|104102.7.peg.2395"/>
<dbReference type="Proteomes" id="UP000029448">
    <property type="component" value="Unassembled WGS sequence"/>
</dbReference>
<reference evidence="3 4" key="1">
    <citation type="submission" date="2014-06" db="EMBL/GenBank/DDBJ databases">
        <title>Functional and comparative genomic analyses of the Drosophila gut microbiota identify candidate symbiosis factors.</title>
        <authorList>
            <person name="Newell P.D."/>
            <person name="Chaston J.M."/>
            <person name="Douglas A.E."/>
        </authorList>
    </citation>
    <scope>NUCLEOTIDE SEQUENCE [LARGE SCALE GENOMIC DNA]</scope>
    <source>
        <strain evidence="3 4">DmCS_006</strain>
    </source>
</reference>
<evidence type="ECO:0000256" key="1">
    <source>
        <dbReference type="ARBA" id="ARBA00022676"/>
    </source>
</evidence>
<gene>
    <name evidence="3" type="ORF">AtDm6_2421</name>
</gene>
<dbReference type="PANTHER" id="PTHR30160">
    <property type="entry name" value="TETRAACYLDISACCHARIDE 4'-KINASE-RELATED"/>
    <property type="match status" value="1"/>
</dbReference>
<keyword evidence="2 3" id="KW-0808">Transferase</keyword>
<dbReference type="SUPFAM" id="SSF53756">
    <property type="entry name" value="UDP-Glycosyltransferase/glycogen phosphorylase"/>
    <property type="match status" value="1"/>
</dbReference>
<evidence type="ECO:0000313" key="4">
    <source>
        <dbReference type="Proteomes" id="UP000029448"/>
    </source>
</evidence>
<dbReference type="CDD" id="cd03789">
    <property type="entry name" value="GT9_LPS_heptosyltransferase"/>
    <property type="match status" value="1"/>
</dbReference>
<evidence type="ECO:0000313" key="3">
    <source>
        <dbReference type="EMBL" id="KGB22410.1"/>
    </source>
</evidence>
<name>A0A094YK42_9PROT</name>
<dbReference type="Pfam" id="PF01075">
    <property type="entry name" value="Glyco_transf_9"/>
    <property type="match status" value="1"/>
</dbReference>
<organism evidence="3 4">
    <name type="scientific">Acetobacter tropicalis</name>
    <dbReference type="NCBI Taxonomy" id="104102"/>
    <lineage>
        <taxon>Bacteria</taxon>
        <taxon>Pseudomonadati</taxon>
        <taxon>Pseudomonadota</taxon>
        <taxon>Alphaproteobacteria</taxon>
        <taxon>Acetobacterales</taxon>
        <taxon>Acetobacteraceae</taxon>
        <taxon>Acetobacter</taxon>
    </lineage>
</organism>
<dbReference type="InterPro" id="IPR051199">
    <property type="entry name" value="LPS_LOS_Heptosyltrfase"/>
</dbReference>
<dbReference type="STRING" id="104102.AtDm6_2421"/>
<dbReference type="GO" id="GO:0005829">
    <property type="term" value="C:cytosol"/>
    <property type="evidence" value="ECO:0007669"/>
    <property type="project" value="TreeGrafter"/>
</dbReference>
<dbReference type="Gene3D" id="3.40.50.2000">
    <property type="entry name" value="Glycogen Phosphorylase B"/>
    <property type="match status" value="2"/>
</dbReference>
<keyword evidence="1 3" id="KW-0328">Glycosyltransferase</keyword>
<sequence>MSASLCLSPALEKTKGRYNSGLMRILFITATRLGDAVLSTGLLAHLIRTIPDARFTIACGPVAAGLFENLPGLDAILVMDKRKYDLHWLDLWKACVGQKWDLTIDLRGSATTLFLRSRKRLIMRGGRRPGLRLTHLAKLLNLTPPPLPTVWLSKADHAIAATTLPAQGPLIALGPTANWTGKIWPTERYLPLWKALSAAIPNARPVIFYGPGPQEQALAAPVLNALPNAVDAGGHFSLPQVAAMLARCRLYIGNDSGLMHLAAAAGTPTLGLFGPSRASEYAPSGKQTAWVVAPGPEGEAPIAGLSVATVAQAAARLLAETHS</sequence>
<dbReference type="GO" id="GO:0009244">
    <property type="term" value="P:lipopolysaccharide core region biosynthetic process"/>
    <property type="evidence" value="ECO:0007669"/>
    <property type="project" value="TreeGrafter"/>
</dbReference>
<dbReference type="InterPro" id="IPR002201">
    <property type="entry name" value="Glyco_trans_9"/>
</dbReference>
<dbReference type="EMBL" id="JOKM01000079">
    <property type="protein sequence ID" value="KGB22410.1"/>
    <property type="molecule type" value="Genomic_DNA"/>
</dbReference>
<dbReference type="GO" id="GO:0008713">
    <property type="term" value="F:ADP-heptose-lipopolysaccharide heptosyltransferase activity"/>
    <property type="evidence" value="ECO:0007669"/>
    <property type="project" value="TreeGrafter"/>
</dbReference>